<dbReference type="OrthoDB" id="1118894at2"/>
<reference evidence="1 2" key="1">
    <citation type="submission" date="2018-05" db="EMBL/GenBank/DDBJ databases">
        <title>Flavobacterium sp. strain IMCC34758, incomplete genome.</title>
        <authorList>
            <person name="Joung Y."/>
        </authorList>
    </citation>
    <scope>NUCLEOTIDE SEQUENCE [LARGE SCALE GENOMIC DNA]</scope>
    <source>
        <strain evidence="1 2">IMCC34758</strain>
    </source>
</reference>
<dbReference type="AlphaFoldDB" id="A0A2V4CHD8"/>
<dbReference type="Proteomes" id="UP000247681">
    <property type="component" value="Unassembled WGS sequence"/>
</dbReference>
<dbReference type="Gene3D" id="3.40.50.1820">
    <property type="entry name" value="alpha/beta hydrolase"/>
    <property type="match status" value="1"/>
</dbReference>
<name>A0A2V4CHD8_9FLAO</name>
<dbReference type="SUPFAM" id="SSF53474">
    <property type="entry name" value="alpha/beta-Hydrolases"/>
    <property type="match status" value="1"/>
</dbReference>
<accession>A0A2V4CHD8</accession>
<gene>
    <name evidence="1" type="ORF">DMB68_11930</name>
</gene>
<protein>
    <submittedName>
        <fullName evidence="1">Alpha/beta hydrolase</fullName>
    </submittedName>
</protein>
<sequence length="172" mass="19842">MVKPKLLILSDLFGGENPDWIQYYIDELQSKFDIQYYDVRELANISLECIIESDLHNQFLNGGIEKAVKNLLKIEKEETLVLGFSIGGFIAWKAALKGLKVSHLIAVSSTRLRFETEVPNCKINLYFGQKDVNVPNTEWFSDLNISSHFFENQGHQFYLQKENAFIICNNFL</sequence>
<dbReference type="EMBL" id="QJHL01000002">
    <property type="protein sequence ID" value="PXY45384.1"/>
    <property type="molecule type" value="Genomic_DNA"/>
</dbReference>
<proteinExistence type="predicted"/>
<evidence type="ECO:0000313" key="1">
    <source>
        <dbReference type="EMBL" id="PXY45384.1"/>
    </source>
</evidence>
<comment type="caution">
    <text evidence="1">The sequence shown here is derived from an EMBL/GenBank/DDBJ whole genome shotgun (WGS) entry which is preliminary data.</text>
</comment>
<dbReference type="RefSeq" id="WP_110346881.1">
    <property type="nucleotide sequence ID" value="NZ_QJHL01000002.1"/>
</dbReference>
<dbReference type="GO" id="GO:0016787">
    <property type="term" value="F:hydrolase activity"/>
    <property type="evidence" value="ECO:0007669"/>
    <property type="project" value="UniProtKB-KW"/>
</dbReference>
<evidence type="ECO:0000313" key="2">
    <source>
        <dbReference type="Proteomes" id="UP000247681"/>
    </source>
</evidence>
<dbReference type="InterPro" id="IPR029058">
    <property type="entry name" value="AB_hydrolase_fold"/>
</dbReference>
<keyword evidence="2" id="KW-1185">Reference proteome</keyword>
<keyword evidence="1" id="KW-0378">Hydrolase</keyword>
<organism evidence="1 2">
    <name type="scientific">Flavobacterium hydrophilum</name>
    <dbReference type="NCBI Taxonomy" id="2211445"/>
    <lineage>
        <taxon>Bacteria</taxon>
        <taxon>Pseudomonadati</taxon>
        <taxon>Bacteroidota</taxon>
        <taxon>Flavobacteriia</taxon>
        <taxon>Flavobacteriales</taxon>
        <taxon>Flavobacteriaceae</taxon>
        <taxon>Flavobacterium</taxon>
    </lineage>
</organism>